<comment type="caution">
    <text evidence="2">The sequence shown here is derived from an EMBL/GenBank/DDBJ whole genome shotgun (WGS) entry which is preliminary data.</text>
</comment>
<evidence type="ECO:0000256" key="1">
    <source>
        <dbReference type="SAM" id="Phobius"/>
    </source>
</evidence>
<feature type="transmembrane region" description="Helical" evidence="1">
    <location>
        <begin position="224"/>
        <end position="248"/>
    </location>
</feature>
<keyword evidence="1" id="KW-1133">Transmembrane helix</keyword>
<dbReference type="OrthoDB" id="3267806at2759"/>
<dbReference type="EMBL" id="MU157835">
    <property type="protein sequence ID" value="KAF9531430.1"/>
    <property type="molecule type" value="Genomic_DNA"/>
</dbReference>
<feature type="transmembrane region" description="Helical" evidence="1">
    <location>
        <begin position="145"/>
        <end position="170"/>
    </location>
</feature>
<feature type="transmembrane region" description="Helical" evidence="1">
    <location>
        <begin position="182"/>
        <end position="203"/>
    </location>
</feature>
<evidence type="ECO:0000313" key="2">
    <source>
        <dbReference type="EMBL" id="KAF9531430.1"/>
    </source>
</evidence>
<name>A0A9P6EM76_9AGAR</name>
<dbReference type="Proteomes" id="UP000807306">
    <property type="component" value="Unassembled WGS sequence"/>
</dbReference>
<keyword evidence="3" id="KW-1185">Reference proteome</keyword>
<feature type="transmembrane region" description="Helical" evidence="1">
    <location>
        <begin position="111"/>
        <end position="133"/>
    </location>
</feature>
<sequence>MLNSAATFSGTYVNDETKDLLIGALIAMIAYGVALLLIGAYLHNLIQLEALAQASRDRINSASEKRSRYFFVSYTIVMFCLSTLSCIAGTLRAYNAAFPPSERVKLTQNAFSLFGDAIGVVLTSWCADALMFWRCLMMYKKASSIWRALLVALLSTLYAISIATGIAFIINCLHLDGSFMVYFAVASTVLNATIMVLIVTRIWCQQKFIESALGRGFTATYTRLIHLFVDSAALIVIFNLGHVILSQWSYRKYIVAHALLTHVYVISTLLIIYRIAGSLRRGSPRSATVVLDTELQLTTSFNSGTDASSLFNNEALNIPKADPFENLTTNLHSLHS</sequence>
<reference evidence="2" key="1">
    <citation type="submission" date="2020-11" db="EMBL/GenBank/DDBJ databases">
        <authorList>
            <consortium name="DOE Joint Genome Institute"/>
            <person name="Ahrendt S."/>
            <person name="Riley R."/>
            <person name="Andreopoulos W."/>
            <person name="Labutti K."/>
            <person name="Pangilinan J."/>
            <person name="Ruiz-Duenas F.J."/>
            <person name="Barrasa J.M."/>
            <person name="Sanchez-Garcia M."/>
            <person name="Camarero S."/>
            <person name="Miyauchi S."/>
            <person name="Serrano A."/>
            <person name="Linde D."/>
            <person name="Babiker R."/>
            <person name="Drula E."/>
            <person name="Ayuso-Fernandez I."/>
            <person name="Pacheco R."/>
            <person name="Padilla G."/>
            <person name="Ferreira P."/>
            <person name="Barriuso J."/>
            <person name="Kellner H."/>
            <person name="Castanera R."/>
            <person name="Alfaro M."/>
            <person name="Ramirez L."/>
            <person name="Pisabarro A.G."/>
            <person name="Kuo A."/>
            <person name="Tritt A."/>
            <person name="Lipzen A."/>
            <person name="He G."/>
            <person name="Yan M."/>
            <person name="Ng V."/>
            <person name="Cullen D."/>
            <person name="Martin F."/>
            <person name="Rosso M.-N."/>
            <person name="Henrissat B."/>
            <person name="Hibbett D."/>
            <person name="Martinez A.T."/>
            <person name="Grigoriev I.V."/>
        </authorList>
    </citation>
    <scope>NUCLEOTIDE SEQUENCE</scope>
    <source>
        <strain evidence="2">CBS 506.95</strain>
    </source>
</reference>
<keyword evidence="1" id="KW-0472">Membrane</keyword>
<proteinExistence type="predicted"/>
<protein>
    <submittedName>
        <fullName evidence="2">Uncharacterized protein</fullName>
    </submittedName>
</protein>
<accession>A0A9P6EM76</accession>
<keyword evidence="1" id="KW-0812">Transmembrane</keyword>
<feature type="transmembrane region" description="Helical" evidence="1">
    <location>
        <begin position="69"/>
        <end position="91"/>
    </location>
</feature>
<feature type="transmembrane region" description="Helical" evidence="1">
    <location>
        <begin position="254"/>
        <end position="276"/>
    </location>
</feature>
<organism evidence="2 3">
    <name type="scientific">Crepidotus variabilis</name>
    <dbReference type="NCBI Taxonomy" id="179855"/>
    <lineage>
        <taxon>Eukaryota</taxon>
        <taxon>Fungi</taxon>
        <taxon>Dikarya</taxon>
        <taxon>Basidiomycota</taxon>
        <taxon>Agaricomycotina</taxon>
        <taxon>Agaricomycetes</taxon>
        <taxon>Agaricomycetidae</taxon>
        <taxon>Agaricales</taxon>
        <taxon>Agaricineae</taxon>
        <taxon>Crepidotaceae</taxon>
        <taxon>Crepidotus</taxon>
    </lineage>
</organism>
<evidence type="ECO:0000313" key="3">
    <source>
        <dbReference type="Proteomes" id="UP000807306"/>
    </source>
</evidence>
<gene>
    <name evidence="2" type="ORF">CPB83DRAFT_904546</name>
</gene>
<feature type="transmembrane region" description="Helical" evidence="1">
    <location>
        <begin position="20"/>
        <end position="48"/>
    </location>
</feature>
<dbReference type="AlphaFoldDB" id="A0A9P6EM76"/>